<organism evidence="1 2">
    <name type="scientific">Thermothielavioides terrestris</name>
    <dbReference type="NCBI Taxonomy" id="2587410"/>
    <lineage>
        <taxon>Eukaryota</taxon>
        <taxon>Fungi</taxon>
        <taxon>Dikarya</taxon>
        <taxon>Ascomycota</taxon>
        <taxon>Pezizomycotina</taxon>
        <taxon>Sordariomycetes</taxon>
        <taxon>Sordariomycetidae</taxon>
        <taxon>Sordariales</taxon>
        <taxon>Chaetomiaceae</taxon>
        <taxon>Thermothielavioides</taxon>
    </lineage>
</organism>
<reference evidence="1 2" key="1">
    <citation type="submission" date="2018-04" db="EMBL/GenBank/DDBJ databases">
        <authorList>
            <person name="Huttner S."/>
            <person name="Dainat J."/>
        </authorList>
    </citation>
    <scope>NUCLEOTIDE SEQUENCE [LARGE SCALE GENOMIC DNA]</scope>
</reference>
<gene>
    <name evidence="1" type="ORF">TT172_LOCUS8874</name>
</gene>
<accession>A0A3S4CBG4</accession>
<evidence type="ECO:0000313" key="1">
    <source>
        <dbReference type="EMBL" id="SPQ26455.1"/>
    </source>
</evidence>
<evidence type="ECO:0000313" key="2">
    <source>
        <dbReference type="Proteomes" id="UP000289323"/>
    </source>
</evidence>
<protein>
    <submittedName>
        <fullName evidence="1">Fdd5adba-6ada-466e-83f5-806795151260</fullName>
    </submittedName>
</protein>
<dbReference type="Proteomes" id="UP000289323">
    <property type="component" value="Unassembled WGS sequence"/>
</dbReference>
<dbReference type="AlphaFoldDB" id="A0A3S4CBG4"/>
<dbReference type="EMBL" id="OUUZ01000018">
    <property type="protein sequence ID" value="SPQ26455.1"/>
    <property type="molecule type" value="Genomic_DNA"/>
</dbReference>
<proteinExistence type="predicted"/>
<name>A0A3S4CBG4_9PEZI</name>
<sequence>MPPKRISGSRRSYNPITSAYNALFVSENAPIVRSVAFFGIAVTFLASGWAEAVLCPQ</sequence>